<evidence type="ECO:0000259" key="2">
    <source>
        <dbReference type="Pfam" id="PF07624"/>
    </source>
</evidence>
<dbReference type="Pfam" id="PF07635">
    <property type="entry name" value="PSCyt1"/>
    <property type="match status" value="1"/>
</dbReference>
<feature type="domain" description="DUF1592" evidence="5">
    <location>
        <begin position="344"/>
        <end position="470"/>
    </location>
</feature>
<evidence type="ECO:0000256" key="1">
    <source>
        <dbReference type="SAM" id="MobiDB-lite"/>
    </source>
</evidence>
<gene>
    <name evidence="8" type="ORF">V5E97_25205</name>
</gene>
<dbReference type="InterPro" id="IPR013043">
    <property type="entry name" value="DUF1595"/>
</dbReference>
<name>A0AAU7C903_9BACT</name>
<organism evidence="8">
    <name type="scientific">Singulisphaera sp. Ch08</name>
    <dbReference type="NCBI Taxonomy" id="3120278"/>
    <lineage>
        <taxon>Bacteria</taxon>
        <taxon>Pseudomonadati</taxon>
        <taxon>Planctomycetota</taxon>
        <taxon>Planctomycetia</taxon>
        <taxon>Isosphaerales</taxon>
        <taxon>Isosphaeraceae</taxon>
        <taxon>Singulisphaera</taxon>
    </lineage>
</organism>
<dbReference type="InterPro" id="IPR011478">
    <property type="entry name" value="DUF1585"/>
</dbReference>
<dbReference type="InterPro" id="IPR013036">
    <property type="entry name" value="DUF1587"/>
</dbReference>
<feature type="domain" description="DUF1585" evidence="2">
    <location>
        <begin position="602"/>
        <end position="673"/>
    </location>
</feature>
<dbReference type="InterPro" id="IPR011429">
    <property type="entry name" value="Cyt_c_Planctomycete-type"/>
</dbReference>
<dbReference type="InterPro" id="IPR013039">
    <property type="entry name" value="DUF1588"/>
</dbReference>
<dbReference type="Pfam" id="PF07626">
    <property type="entry name" value="PSD3"/>
    <property type="match status" value="1"/>
</dbReference>
<sequence length="685" mass="74938">MTRVSILFGLAFLPGLWGCGGRPPRSPGIDEVETAPPPATSPLPRPGPTYEANVAPALDRHCLECHDSATKRGGIDLDGLGERATSREDLETWGRVADALHSGTMPPSGRARPSSAELAAIDEWLDTKVFQCSSPDADPGRVTMRRLNRAEYDNTIRDLFGRELHLHLHLADAFPADDVGYGFDNIGDVLSIPPILMEKYLAAADRAIGAAARSAHAWPRIMHPPLDAIPTVHRKLVRPVRSEPIKRIGRPEPAAPIVEDPEALALRRAYEILRGFADRAFRRPATDDELTRLVALVESARKDGDTMDEAVGYALKAVLISPSFLFLVETEPEPGEAGRSDPVNEFELAARLSYFLWSSMPDDELYRLAARGELRRGDNLAKQARRMLGDEKAQALVDGFAAQWLQTRSLKDVTPDPKLFPDFDEPLRQAMLEETARFCGAIIREDQSVLEFLDADYTFVNERLARHYGIPGVVGDRFRRVSLAGTDRGGVLTHASVLTVTSNPTRTSPVKRGKWVLDNLLAMPPPPPPEGVVGLKAAEGATPAGTIREQMERHRTNPTCASCHARMDPLGFGLENFDAIGAWRSGEAGKPLDVSGTLPGAESFRGPAGLRAVLNSRREPFARCLSEKLLTYALGRGLGLADRCFVEEIARTLKRDGYRFSSLVLAIVASPPFQNRSESRGKPSS</sequence>
<evidence type="ECO:0000259" key="6">
    <source>
        <dbReference type="Pfam" id="PF07635"/>
    </source>
</evidence>
<feature type="region of interest" description="Disordered" evidence="1">
    <location>
        <begin position="24"/>
        <end position="47"/>
    </location>
</feature>
<feature type="compositionally biased region" description="Pro residues" evidence="1">
    <location>
        <begin position="35"/>
        <end position="47"/>
    </location>
</feature>
<dbReference type="Pfam" id="PF07624">
    <property type="entry name" value="PSD2"/>
    <property type="match status" value="1"/>
</dbReference>
<proteinExistence type="predicted"/>
<evidence type="ECO:0000259" key="3">
    <source>
        <dbReference type="Pfam" id="PF07626"/>
    </source>
</evidence>
<reference evidence="8" key="1">
    <citation type="submission" date="2024-05" db="EMBL/GenBank/DDBJ databases">
        <title>Planctomycetes of the genus Singulisphaera possess chitinolytic capabilities.</title>
        <authorList>
            <person name="Ivanova A."/>
        </authorList>
    </citation>
    <scope>NUCLEOTIDE SEQUENCE</scope>
    <source>
        <strain evidence="8">Ch08T</strain>
    </source>
</reference>
<dbReference type="Pfam" id="PF07631">
    <property type="entry name" value="PSD4"/>
    <property type="match status" value="1"/>
</dbReference>
<evidence type="ECO:0000259" key="4">
    <source>
        <dbReference type="Pfam" id="PF07627"/>
    </source>
</evidence>
<feature type="domain" description="DUF1588" evidence="4">
    <location>
        <begin position="488"/>
        <end position="585"/>
    </location>
</feature>
<dbReference type="Pfam" id="PF07637">
    <property type="entry name" value="PSD5"/>
    <property type="match status" value="1"/>
</dbReference>
<feature type="domain" description="DUF1587" evidence="3">
    <location>
        <begin position="145"/>
        <end position="211"/>
    </location>
</feature>
<protein>
    <submittedName>
        <fullName evidence="8">DUF1592 domain-containing protein</fullName>
    </submittedName>
</protein>
<feature type="domain" description="Cytochrome C Planctomycete-type" evidence="6">
    <location>
        <begin position="62"/>
        <end position="109"/>
    </location>
</feature>
<dbReference type="EMBL" id="CP155447">
    <property type="protein sequence ID" value="XBH01633.1"/>
    <property type="molecule type" value="Genomic_DNA"/>
</dbReference>
<dbReference type="Pfam" id="PF07627">
    <property type="entry name" value="PSCyt3"/>
    <property type="match status" value="1"/>
</dbReference>
<evidence type="ECO:0000259" key="7">
    <source>
        <dbReference type="Pfam" id="PF07637"/>
    </source>
</evidence>
<accession>A0AAU7C903</accession>
<dbReference type="InterPro" id="IPR013042">
    <property type="entry name" value="DUF1592"/>
</dbReference>
<dbReference type="RefSeq" id="WP_406694376.1">
    <property type="nucleotide sequence ID" value="NZ_CP155447.1"/>
</dbReference>
<feature type="domain" description="DUF1595" evidence="7">
    <location>
        <begin position="269"/>
        <end position="329"/>
    </location>
</feature>
<dbReference type="AlphaFoldDB" id="A0AAU7C903"/>
<evidence type="ECO:0000313" key="8">
    <source>
        <dbReference type="EMBL" id="XBH01633.1"/>
    </source>
</evidence>
<evidence type="ECO:0000259" key="5">
    <source>
        <dbReference type="Pfam" id="PF07631"/>
    </source>
</evidence>